<dbReference type="InterPro" id="IPR016040">
    <property type="entry name" value="NAD(P)-bd_dom"/>
</dbReference>
<dbReference type="Proteomes" id="UP000663842">
    <property type="component" value="Unassembled WGS sequence"/>
</dbReference>
<dbReference type="GO" id="GO:0004074">
    <property type="term" value="F:biliverdin reductase [NAD(P)H] activity"/>
    <property type="evidence" value="ECO:0007669"/>
    <property type="project" value="TreeGrafter"/>
</dbReference>
<gene>
    <name evidence="5" type="ORF">OVN521_LOCUS33213</name>
    <name evidence="4" type="ORF">UXM345_LOCUS33899</name>
    <name evidence="2" type="ORF">WKI299_LOCUS19992</name>
    <name evidence="3" type="ORF">XDN619_LOCUS19573</name>
</gene>
<dbReference type="InterPro" id="IPR036291">
    <property type="entry name" value="NAD(P)-bd_dom_sf"/>
</dbReference>
<comment type="caution">
    <text evidence="5">The sequence shown here is derived from an EMBL/GenBank/DDBJ whole genome shotgun (WGS) entry which is preliminary data.</text>
</comment>
<evidence type="ECO:0000313" key="3">
    <source>
        <dbReference type="EMBL" id="CAF2105081.1"/>
    </source>
</evidence>
<dbReference type="PANTHER" id="PTHR43355">
    <property type="entry name" value="FLAVIN REDUCTASE (NADPH)"/>
    <property type="match status" value="1"/>
</dbReference>
<dbReference type="InterPro" id="IPR051606">
    <property type="entry name" value="Polyketide_Oxido-like"/>
</dbReference>
<reference evidence="5" key="1">
    <citation type="submission" date="2021-02" db="EMBL/GenBank/DDBJ databases">
        <authorList>
            <person name="Nowell W R."/>
        </authorList>
    </citation>
    <scope>NUCLEOTIDE SEQUENCE</scope>
</reference>
<accession>A0A820LTG9</accession>
<dbReference type="PANTHER" id="PTHR43355:SF2">
    <property type="entry name" value="FLAVIN REDUCTASE (NADPH)"/>
    <property type="match status" value="1"/>
</dbReference>
<dbReference type="EMBL" id="CAJNRG010008561">
    <property type="protein sequence ID" value="CAF2105081.1"/>
    <property type="molecule type" value="Genomic_DNA"/>
</dbReference>
<dbReference type="Gene3D" id="3.40.50.720">
    <property type="entry name" value="NAD(P)-binding Rossmann-like Domain"/>
    <property type="match status" value="1"/>
</dbReference>
<evidence type="ECO:0000313" key="5">
    <source>
        <dbReference type="EMBL" id="CAF4361860.1"/>
    </source>
</evidence>
<dbReference type="Proteomes" id="UP000663866">
    <property type="component" value="Unassembled WGS sequence"/>
</dbReference>
<dbReference type="AlphaFoldDB" id="A0A820LTG9"/>
<evidence type="ECO:0000259" key="1">
    <source>
        <dbReference type="Pfam" id="PF13460"/>
    </source>
</evidence>
<dbReference type="EMBL" id="CAJOBG010032693">
    <property type="protein sequence ID" value="CAF4361860.1"/>
    <property type="molecule type" value="Genomic_DNA"/>
</dbReference>
<dbReference type="SUPFAM" id="SSF51735">
    <property type="entry name" value="NAD(P)-binding Rossmann-fold domains"/>
    <property type="match status" value="1"/>
</dbReference>
<proteinExistence type="predicted"/>
<dbReference type="Proteomes" id="UP000663856">
    <property type="component" value="Unassembled WGS sequence"/>
</dbReference>
<dbReference type="EMBL" id="CAJOBF010011782">
    <property type="protein sequence ID" value="CAF4310183.1"/>
    <property type="molecule type" value="Genomic_DNA"/>
</dbReference>
<organism evidence="5 6">
    <name type="scientific">Rotaria magnacalcarata</name>
    <dbReference type="NCBI Taxonomy" id="392030"/>
    <lineage>
        <taxon>Eukaryota</taxon>
        <taxon>Metazoa</taxon>
        <taxon>Spiralia</taxon>
        <taxon>Gnathifera</taxon>
        <taxon>Rotifera</taxon>
        <taxon>Eurotatoria</taxon>
        <taxon>Bdelloidea</taxon>
        <taxon>Philodinida</taxon>
        <taxon>Philodinidae</taxon>
        <taxon>Rotaria</taxon>
    </lineage>
</organism>
<feature type="domain" description="NAD(P)-binding" evidence="1">
    <location>
        <begin position="7"/>
        <end position="189"/>
    </location>
</feature>
<dbReference type="EMBL" id="CAJNRF010008220">
    <property type="protein sequence ID" value="CAF2099720.1"/>
    <property type="molecule type" value="Genomic_DNA"/>
</dbReference>
<evidence type="ECO:0000313" key="2">
    <source>
        <dbReference type="EMBL" id="CAF2099720.1"/>
    </source>
</evidence>
<evidence type="ECO:0000313" key="6">
    <source>
        <dbReference type="Proteomes" id="UP000663866"/>
    </source>
</evidence>
<dbReference type="Pfam" id="PF13460">
    <property type="entry name" value="NAD_binding_10"/>
    <property type="match status" value="1"/>
</dbReference>
<evidence type="ECO:0000313" key="4">
    <source>
        <dbReference type="EMBL" id="CAF4310183.1"/>
    </source>
</evidence>
<sequence>MHVLTFGSTGLIGRYILVELLKHGYHVTVGCIRNRERLLSMLATHNYDHSLLSIVEGNVLDKEDVERSFASCSSFDAVISTIGEKPDCIGKVQSHGARLLFDAFKKFVKNVDCYFVLFAGSPILDVCEDANGLSKLFLHSKVLPDLWRPSGDEYLRVFDMVCSDYKEITWCLVCPPMVADKAADGVYEVARNVHPPSPG</sequence>
<protein>
    <recommendedName>
        <fullName evidence="1">NAD(P)-binding domain-containing protein</fullName>
    </recommendedName>
</protein>
<dbReference type="GO" id="GO:0042602">
    <property type="term" value="F:riboflavin reductase (NADPH) activity"/>
    <property type="evidence" value="ECO:0007669"/>
    <property type="project" value="TreeGrafter"/>
</dbReference>
<dbReference type="Proteomes" id="UP000663887">
    <property type="component" value="Unassembled WGS sequence"/>
</dbReference>
<name>A0A820LTG9_9BILA</name>
<keyword evidence="6" id="KW-1185">Reference proteome</keyword>